<evidence type="ECO:0000313" key="7">
    <source>
        <dbReference type="EMBL" id="CAE0460719.1"/>
    </source>
</evidence>
<gene>
    <name evidence="7" type="ORF">CDEB00056_LOCUS5560</name>
</gene>
<comment type="function">
    <text evidence="4">Component of the exocyst complex.</text>
</comment>
<name>A0A7S3V6M8_9STRA</name>
<proteinExistence type="inferred from homology"/>
<dbReference type="PANTHER" id="PTHR12542">
    <property type="entry name" value="EXOCYST COMPLEX PROTEIN EXO70"/>
    <property type="match status" value="1"/>
</dbReference>
<evidence type="ECO:0000259" key="6">
    <source>
        <dbReference type="Pfam" id="PF03081"/>
    </source>
</evidence>
<dbReference type="InterPro" id="IPR016159">
    <property type="entry name" value="Cullin_repeat-like_dom_sf"/>
</dbReference>
<comment type="similarity">
    <text evidence="1 4">Belongs to the EXO70 family.</text>
</comment>
<dbReference type="GO" id="GO:0015031">
    <property type="term" value="P:protein transport"/>
    <property type="evidence" value="ECO:0007669"/>
    <property type="project" value="UniProtKB-KW"/>
</dbReference>
<organism evidence="7">
    <name type="scientific">Chaetoceros debilis</name>
    <dbReference type="NCBI Taxonomy" id="122233"/>
    <lineage>
        <taxon>Eukaryota</taxon>
        <taxon>Sar</taxon>
        <taxon>Stramenopiles</taxon>
        <taxon>Ochrophyta</taxon>
        <taxon>Bacillariophyta</taxon>
        <taxon>Coscinodiscophyceae</taxon>
        <taxon>Chaetocerotophycidae</taxon>
        <taxon>Chaetocerotales</taxon>
        <taxon>Chaetocerotaceae</taxon>
        <taxon>Chaetoceros</taxon>
    </lineage>
</organism>
<dbReference type="Gene3D" id="1.20.1280.170">
    <property type="entry name" value="Exocyst complex component Exo70"/>
    <property type="match status" value="1"/>
</dbReference>
<evidence type="ECO:0000256" key="2">
    <source>
        <dbReference type="ARBA" id="ARBA00022448"/>
    </source>
</evidence>
<keyword evidence="2 4" id="KW-0813">Transport</keyword>
<protein>
    <recommendedName>
        <fullName evidence="4">Exocyst subunit Exo70 family protein</fullName>
    </recommendedName>
</protein>
<reference evidence="7" key="1">
    <citation type="submission" date="2021-01" db="EMBL/GenBank/DDBJ databases">
        <authorList>
            <person name="Corre E."/>
            <person name="Pelletier E."/>
            <person name="Niang G."/>
            <person name="Scheremetjew M."/>
            <person name="Finn R."/>
            <person name="Kale V."/>
            <person name="Holt S."/>
            <person name="Cochrane G."/>
            <person name="Meng A."/>
            <person name="Brown T."/>
            <person name="Cohen L."/>
        </authorList>
    </citation>
    <scope>NUCLEOTIDE SEQUENCE</scope>
    <source>
        <strain evidence="7">MM31A-1</strain>
    </source>
</reference>
<dbReference type="GO" id="GO:0006887">
    <property type="term" value="P:exocytosis"/>
    <property type="evidence" value="ECO:0007669"/>
    <property type="project" value="UniProtKB-KW"/>
</dbReference>
<keyword evidence="4" id="KW-0653">Protein transport</keyword>
<feature type="compositionally biased region" description="Polar residues" evidence="5">
    <location>
        <begin position="101"/>
        <end position="127"/>
    </location>
</feature>
<dbReference type="GO" id="GO:0000145">
    <property type="term" value="C:exocyst"/>
    <property type="evidence" value="ECO:0007669"/>
    <property type="project" value="InterPro"/>
</dbReference>
<feature type="compositionally biased region" description="Basic and acidic residues" evidence="5">
    <location>
        <begin position="88"/>
        <end position="100"/>
    </location>
</feature>
<dbReference type="InterPro" id="IPR004140">
    <property type="entry name" value="Exo70"/>
</dbReference>
<feature type="region of interest" description="Disordered" evidence="5">
    <location>
        <begin position="12"/>
        <end position="54"/>
    </location>
</feature>
<dbReference type="GO" id="GO:0005546">
    <property type="term" value="F:phosphatidylinositol-4,5-bisphosphate binding"/>
    <property type="evidence" value="ECO:0007669"/>
    <property type="project" value="InterPro"/>
</dbReference>
<feature type="region of interest" description="Disordered" evidence="5">
    <location>
        <begin position="88"/>
        <end position="127"/>
    </location>
</feature>
<accession>A0A7S3V6M8</accession>
<keyword evidence="3 4" id="KW-0268">Exocytosis</keyword>
<dbReference type="InterPro" id="IPR046364">
    <property type="entry name" value="Exo70_C"/>
</dbReference>
<evidence type="ECO:0000256" key="1">
    <source>
        <dbReference type="ARBA" id="ARBA00006756"/>
    </source>
</evidence>
<feature type="domain" description="Exocyst complex subunit Exo70 C-terminal" evidence="6">
    <location>
        <begin position="673"/>
        <end position="991"/>
    </location>
</feature>
<sequence>MATSIAQLQESLTTLSSTTSHSISTTTSLSRRTRHLSNLTSPASETSSSLTQSSTNLTATLALLRDAREKFDTVNDCEPSIERLYRGAKEADEMREKRDNPTSSATFNVPNRNEDGSITENPNGLGNSNGMSIVNSLGIGGGMAGGGIRGNYFTSTYGNVDDDTMSITLNTLGGTTTVNPSGANGNGGLALALTEQDVYAAADSLEIIRDAHVYFGTDMRSHWKASRSARTGLENLHQLGVDAMCTLSKCHLLNAGPGIRLKRAWALKRGAGGGGGGTVTGGGNNNDDASTIATNITFGTRATAMGNGMNLNPHAVETARDTRERLTAALQNRDLMKSVGEYEESLPLDTRTVRELRAIFECMGGDGCFLHNATGNNASASASAAATAQEIMKKLQQYQVAAGKVQRTEKIGSGHYTKITKKALDCGYPHLDAYSEARRSVAFLSMQMFYKTLRAARKKEWEKRAATTASSGGVGYGNYGTNVDAETGELDSAARDAVRCLEHAMVIVAGEKSIYRCVVSPTSSHTHDSSKIPLEYKYALVASYSHVCSVVVDRVLDIIELFFIKDAALRNTPRNPVPISSSHSGSMSSIAGGISSSRASNGVLGDGDSIADGADGAVNTLSVRFAASAAAAGLRILDAVRLLGPSLAKLCEMASDKMKLRQELRQASSGSMNSRDSTSSLASNLCIAIHRMTVKNTGKALENLALAVKHDPLDGAKYRPPDTRVAAVSSDVVRAIRIVSPFVNAYKSVTKRRPLTWDPKIGEAAGEMDYFIRFLVMSLLNNLNAKAAKYTKEPGPVSQAKSYLFLMNNTFYLSEQLGVTPSDDNNKSDTNAPISTAILRNKQDEDNDVEGGDYKITGAWFMDQVGKLFANSKKKYLQNWEVLNEHLTLVSESDLNYSNAEQKLLTLDSGRLLKARFSGFNESFEKTYATHKELTIIDRNLRARLLDDVKTVFLPRYKKFYTNYSKYQFSKKNMEDYLKYPPAKIEKMMADMFSSY</sequence>
<evidence type="ECO:0000256" key="4">
    <source>
        <dbReference type="RuleBase" id="RU365026"/>
    </source>
</evidence>
<evidence type="ECO:0000256" key="3">
    <source>
        <dbReference type="ARBA" id="ARBA00022483"/>
    </source>
</evidence>
<evidence type="ECO:0000256" key="5">
    <source>
        <dbReference type="SAM" id="MobiDB-lite"/>
    </source>
</evidence>
<dbReference type="AlphaFoldDB" id="A0A7S3V6M8"/>
<dbReference type="EMBL" id="HBIO01007428">
    <property type="protein sequence ID" value="CAE0460719.1"/>
    <property type="molecule type" value="Transcribed_RNA"/>
</dbReference>
<dbReference type="PANTHER" id="PTHR12542:SF41">
    <property type="entry name" value="EXOCYST COMPLEX COMPONENT 7"/>
    <property type="match status" value="1"/>
</dbReference>
<dbReference type="SUPFAM" id="SSF74788">
    <property type="entry name" value="Cullin repeat-like"/>
    <property type="match status" value="1"/>
</dbReference>
<dbReference type="Pfam" id="PF03081">
    <property type="entry name" value="Exo70_C"/>
    <property type="match status" value="1"/>
</dbReference>